<evidence type="ECO:0000256" key="3">
    <source>
        <dbReference type="ARBA" id="ARBA00022448"/>
    </source>
</evidence>
<evidence type="ECO:0000256" key="2">
    <source>
        <dbReference type="ARBA" id="ARBA00010704"/>
    </source>
</evidence>
<dbReference type="STRING" id="51240.A0A2I4DXM0"/>
<dbReference type="OrthoDB" id="1734063at2759"/>
<gene>
    <name evidence="7" type="primary">LOC108984397</name>
</gene>
<dbReference type="GO" id="GO:0032456">
    <property type="term" value="P:endocytic recycling"/>
    <property type="evidence" value="ECO:0000318"/>
    <property type="project" value="GO_Central"/>
</dbReference>
<reference evidence="7" key="1">
    <citation type="submission" date="2025-08" db="UniProtKB">
        <authorList>
            <consortium name="RefSeq"/>
        </authorList>
    </citation>
    <scope>IDENTIFICATION</scope>
    <source>
        <tissue evidence="7">Leaves</tissue>
    </source>
</reference>
<evidence type="ECO:0000256" key="1">
    <source>
        <dbReference type="ARBA" id="ARBA00004177"/>
    </source>
</evidence>
<evidence type="ECO:0000313" key="6">
    <source>
        <dbReference type="Proteomes" id="UP000235220"/>
    </source>
</evidence>
<comment type="subcellular location">
    <subcellularLocation>
        <location evidence="1">Endosome</location>
    </subcellularLocation>
</comment>
<organism evidence="6 7">
    <name type="scientific">Juglans regia</name>
    <name type="common">English walnut</name>
    <dbReference type="NCBI Taxonomy" id="51240"/>
    <lineage>
        <taxon>Eukaryota</taxon>
        <taxon>Viridiplantae</taxon>
        <taxon>Streptophyta</taxon>
        <taxon>Embryophyta</taxon>
        <taxon>Tracheophyta</taxon>
        <taxon>Spermatophyta</taxon>
        <taxon>Magnoliopsida</taxon>
        <taxon>eudicotyledons</taxon>
        <taxon>Gunneridae</taxon>
        <taxon>Pentapetalae</taxon>
        <taxon>rosids</taxon>
        <taxon>fabids</taxon>
        <taxon>Fagales</taxon>
        <taxon>Juglandaceae</taxon>
        <taxon>Juglans</taxon>
    </lineage>
</organism>
<accession>A0A2I4DXM0</accession>
<dbReference type="GO" id="GO:0005768">
    <property type="term" value="C:endosome"/>
    <property type="evidence" value="ECO:0000318"/>
    <property type="project" value="GO_Central"/>
</dbReference>
<keyword evidence="6" id="KW-1185">Reference proteome</keyword>
<protein>
    <submittedName>
        <fullName evidence="7">VPS35 endosomal protein sorting factor-like isoform X1</fullName>
    </submittedName>
</protein>
<comment type="similarity">
    <text evidence="2">Belongs to the VPS35L family.</text>
</comment>
<sequence length="918" mass="103421">MEFKPRNYNAQKEAHALPLVRTDSHPLSAPPSHHRQVDVVDHEHNDFFDPLRGLADNATNCREDVQELESTSSEASSQLPTREWMSFKRFLMQKFPVSKMVSISSMSNVIMKGVKVAEKSLTSTHLEELEDPEKCAEDGVKVVTRQEYISRLHELKDEINRAWRANDRVTSLKLAIKVARLLMDTSVLHFYPTLFVLSMDIMDMLGDMVWERIKWKAEFAEDGTRLFSLPENFQASDICSDAKETCNNWFCKIGSICELLPRIYLELALLPCWRFLVDQPEDNLQRLVMMMRGLSDPLASAYCRLYMAHCAQKLPRSDTGYLVQCVNDINIQLMRIMSAKEMTRRNSTDNKRLLFTLMEPTIEYIMKIIFKDASKSQVSNVLVELGSRRNQVELFGSLQCISMVLHHLLKELPAEVVTSNAMEILHIIECSNDYSSDQCLNYRLLGLRLSERRSQMDIIHDVVDKVIQVLSQNSSLDEYLKVVDAYVDIVLQNQMDNHLNTILGGILNRACNKAVAEDELASLQTILMKLLNHFKGLEDVFALNHFLEILDIMHGSSRSFVNMHILNLATRNSSISDPTTIQLLFEISQALHDDLDFVNAKDDDNQPARLISRFVHMVDYGSELERHLTFLVECRGAFGNLNELKETLVHSSNCLAIKALKDAKKHLSFIKSCIAFGEVTLPSISAQIKQLNLYLETAEVALVCGLVSHSDGLIDSAISCLLSLDFVDGSRTSTDIEGILSAIRKLFCLLIMVPGNPEQGVTYFANNILALVNSSSWMTPAMRTRIFYTTLTLTATLSQNKLPYHAVHGQIFGNDLLFFGDSSYLHELVSLSEFVLQNLVDSIQKEPSPAARGCIALEACNCIASSFVVSPEISQICSELIETAKSCLSASDKYLQSTIKFLDKNLRAPVVAVSSISV</sequence>
<keyword evidence="3" id="KW-0813">Transport</keyword>
<dbReference type="AlphaFoldDB" id="A0A2I4DXM0"/>
<proteinExistence type="inferred from homology"/>
<dbReference type="FunCoup" id="A0A2I4DXM0">
    <property type="interactions" value="4671"/>
</dbReference>
<keyword evidence="5" id="KW-0653">Protein transport</keyword>
<dbReference type="GO" id="GO:0015031">
    <property type="term" value="P:protein transport"/>
    <property type="evidence" value="ECO:0007669"/>
    <property type="project" value="UniProtKB-KW"/>
</dbReference>
<dbReference type="PANTHER" id="PTHR13673:SF0">
    <property type="entry name" value="VPS35 ENDOSOMAL PROTEIN-SORTING FACTOR-LIKE"/>
    <property type="match status" value="1"/>
</dbReference>
<dbReference type="Gramene" id="Jr02_24680_p1">
    <property type="protein sequence ID" value="cds.Jr02_24680_p1"/>
    <property type="gene ID" value="Jr02_24680"/>
</dbReference>
<dbReference type="RefSeq" id="XP_018811887.2">
    <property type="nucleotide sequence ID" value="XM_018956342.2"/>
</dbReference>
<dbReference type="InterPro" id="IPR029705">
    <property type="entry name" value="VPS35L"/>
</dbReference>
<dbReference type="Proteomes" id="UP000235220">
    <property type="component" value="Chromosome 2"/>
</dbReference>
<name>A0A2I4DXM0_JUGRE</name>
<evidence type="ECO:0000256" key="4">
    <source>
        <dbReference type="ARBA" id="ARBA00022753"/>
    </source>
</evidence>
<evidence type="ECO:0000256" key="5">
    <source>
        <dbReference type="ARBA" id="ARBA00022927"/>
    </source>
</evidence>
<dbReference type="PANTHER" id="PTHR13673">
    <property type="entry name" value="ESOPHAGEAL CANCER ASSOCIATED PROTEIN"/>
    <property type="match status" value="1"/>
</dbReference>
<evidence type="ECO:0000313" key="7">
    <source>
        <dbReference type="RefSeq" id="XP_018811887.2"/>
    </source>
</evidence>
<dbReference type="GeneID" id="108984397"/>
<keyword evidence="4" id="KW-0967">Endosome</keyword>
<dbReference type="KEGG" id="jre:108984397"/>